<dbReference type="STRING" id="56857.A0A200R6N0"/>
<dbReference type="GO" id="GO:0016567">
    <property type="term" value="P:protein ubiquitination"/>
    <property type="evidence" value="ECO:0007669"/>
    <property type="project" value="UniProtKB-UniPathway"/>
</dbReference>
<keyword evidence="11" id="KW-0812">Transmembrane</keyword>
<dbReference type="AlphaFoldDB" id="A0A200R6N0"/>
<dbReference type="PANTHER" id="PTHR46913">
    <property type="entry name" value="RING-H2 FINGER PROTEIN ATL16"/>
    <property type="match status" value="1"/>
</dbReference>
<dbReference type="InterPro" id="IPR044600">
    <property type="entry name" value="ATL1/ATL16-like"/>
</dbReference>
<evidence type="ECO:0000256" key="11">
    <source>
        <dbReference type="SAM" id="Phobius"/>
    </source>
</evidence>
<evidence type="ECO:0000256" key="1">
    <source>
        <dbReference type="ARBA" id="ARBA00000900"/>
    </source>
</evidence>
<dbReference type="Proteomes" id="UP000195402">
    <property type="component" value="Unassembled WGS sequence"/>
</dbReference>
<dbReference type="InParanoid" id="A0A200R6N0"/>
<evidence type="ECO:0000256" key="6">
    <source>
        <dbReference type="ARBA" id="ARBA00022771"/>
    </source>
</evidence>
<keyword evidence="7" id="KW-0833">Ubl conjugation pathway</keyword>
<dbReference type="GO" id="GO:0061630">
    <property type="term" value="F:ubiquitin protein ligase activity"/>
    <property type="evidence" value="ECO:0007669"/>
    <property type="project" value="UniProtKB-EC"/>
</dbReference>
<dbReference type="FunCoup" id="A0A200R6N0">
    <property type="interactions" value="1"/>
</dbReference>
<evidence type="ECO:0000256" key="8">
    <source>
        <dbReference type="ARBA" id="ARBA00022833"/>
    </source>
</evidence>
<feature type="transmembrane region" description="Helical" evidence="11">
    <location>
        <begin position="28"/>
        <end position="48"/>
    </location>
</feature>
<dbReference type="SMART" id="SM00184">
    <property type="entry name" value="RING"/>
    <property type="match status" value="1"/>
</dbReference>
<dbReference type="CDD" id="cd16461">
    <property type="entry name" value="RING-H2_EL5-like"/>
    <property type="match status" value="1"/>
</dbReference>
<keyword evidence="6 9" id="KW-0863">Zinc-finger</keyword>
<dbReference type="UniPathway" id="UPA00143"/>
<proteinExistence type="predicted"/>
<organism evidence="13 14">
    <name type="scientific">Macleaya cordata</name>
    <name type="common">Five-seeded plume-poppy</name>
    <name type="synonym">Bocconia cordata</name>
    <dbReference type="NCBI Taxonomy" id="56857"/>
    <lineage>
        <taxon>Eukaryota</taxon>
        <taxon>Viridiplantae</taxon>
        <taxon>Streptophyta</taxon>
        <taxon>Embryophyta</taxon>
        <taxon>Tracheophyta</taxon>
        <taxon>Spermatophyta</taxon>
        <taxon>Magnoliopsida</taxon>
        <taxon>Ranunculales</taxon>
        <taxon>Papaveraceae</taxon>
        <taxon>Papaveroideae</taxon>
        <taxon>Macleaya</taxon>
    </lineage>
</organism>
<evidence type="ECO:0000256" key="9">
    <source>
        <dbReference type="PROSITE-ProRule" id="PRU00175"/>
    </source>
</evidence>
<keyword evidence="11" id="KW-0472">Membrane</keyword>
<keyword evidence="14" id="KW-1185">Reference proteome</keyword>
<dbReference type="InterPro" id="IPR001841">
    <property type="entry name" value="Znf_RING"/>
</dbReference>
<comment type="pathway">
    <text evidence="2">Protein modification; protein ubiquitination.</text>
</comment>
<evidence type="ECO:0000256" key="10">
    <source>
        <dbReference type="SAM" id="MobiDB-lite"/>
    </source>
</evidence>
<gene>
    <name evidence="13" type="ORF">BVC80_1835g771</name>
</gene>
<dbReference type="Gene3D" id="3.30.40.10">
    <property type="entry name" value="Zinc/RING finger domain, C3HC4 (zinc finger)"/>
    <property type="match status" value="1"/>
</dbReference>
<keyword evidence="5" id="KW-0479">Metal-binding</keyword>
<dbReference type="EMBL" id="MVGT01000437">
    <property type="protein sequence ID" value="OVA18333.1"/>
    <property type="molecule type" value="Genomic_DNA"/>
</dbReference>
<accession>A0A200R6N0</accession>
<feature type="domain" description="RING-type" evidence="12">
    <location>
        <begin position="101"/>
        <end position="143"/>
    </location>
</feature>
<dbReference type="EC" id="2.3.2.27" evidence="3"/>
<keyword evidence="8" id="KW-0862">Zinc</keyword>
<dbReference type="Pfam" id="PF13639">
    <property type="entry name" value="zf-RING_2"/>
    <property type="match status" value="1"/>
</dbReference>
<evidence type="ECO:0000313" key="14">
    <source>
        <dbReference type="Proteomes" id="UP000195402"/>
    </source>
</evidence>
<dbReference type="OrthoDB" id="9984778at2759"/>
<dbReference type="PROSITE" id="PS50089">
    <property type="entry name" value="ZF_RING_2"/>
    <property type="match status" value="1"/>
</dbReference>
<sequence length="174" mass="19466">MEASLSVTTAAPPPPPVIEYPRSNISRLHYILIVLALTAILVVVYNVVFSICCPPQYPVGQIRRRNGILISGRGGGRNPNWHSIPGFTYRKEEADIQDPNCSVCLSNFMDGEDVRQLPICKHYFHSPCIDMWLYSHSNCPLCRAWAVEPRRHTPVSVTEPGDVRQDLPGTTNLV</sequence>
<evidence type="ECO:0000259" key="12">
    <source>
        <dbReference type="PROSITE" id="PS50089"/>
    </source>
</evidence>
<dbReference type="SUPFAM" id="SSF57850">
    <property type="entry name" value="RING/U-box"/>
    <property type="match status" value="1"/>
</dbReference>
<dbReference type="PANTHER" id="PTHR46913:SF22">
    <property type="entry name" value="RING-TYPE E3 UBIQUITIN TRANSFERASE"/>
    <property type="match status" value="1"/>
</dbReference>
<evidence type="ECO:0000313" key="13">
    <source>
        <dbReference type="EMBL" id="OVA18333.1"/>
    </source>
</evidence>
<dbReference type="GO" id="GO:0008270">
    <property type="term" value="F:zinc ion binding"/>
    <property type="evidence" value="ECO:0007669"/>
    <property type="project" value="UniProtKB-KW"/>
</dbReference>
<evidence type="ECO:0000256" key="3">
    <source>
        <dbReference type="ARBA" id="ARBA00012483"/>
    </source>
</evidence>
<dbReference type="InterPro" id="IPR013083">
    <property type="entry name" value="Znf_RING/FYVE/PHD"/>
</dbReference>
<evidence type="ECO:0000256" key="2">
    <source>
        <dbReference type="ARBA" id="ARBA00004906"/>
    </source>
</evidence>
<keyword evidence="4" id="KW-0808">Transferase</keyword>
<keyword evidence="11" id="KW-1133">Transmembrane helix</keyword>
<comment type="catalytic activity">
    <reaction evidence="1">
        <text>S-ubiquitinyl-[E2 ubiquitin-conjugating enzyme]-L-cysteine + [acceptor protein]-L-lysine = [E2 ubiquitin-conjugating enzyme]-L-cysteine + N(6)-ubiquitinyl-[acceptor protein]-L-lysine.</text>
        <dbReference type="EC" id="2.3.2.27"/>
    </reaction>
</comment>
<name>A0A200R6N0_MACCD</name>
<feature type="region of interest" description="Disordered" evidence="10">
    <location>
        <begin position="153"/>
        <end position="174"/>
    </location>
</feature>
<comment type="caution">
    <text evidence="13">The sequence shown here is derived from an EMBL/GenBank/DDBJ whole genome shotgun (WGS) entry which is preliminary data.</text>
</comment>
<evidence type="ECO:0000256" key="5">
    <source>
        <dbReference type="ARBA" id="ARBA00022723"/>
    </source>
</evidence>
<evidence type="ECO:0000256" key="4">
    <source>
        <dbReference type="ARBA" id="ARBA00022679"/>
    </source>
</evidence>
<reference evidence="13 14" key="1">
    <citation type="journal article" date="2017" name="Mol. Plant">
        <title>The Genome of Medicinal Plant Macleaya cordata Provides New Insights into Benzylisoquinoline Alkaloids Metabolism.</title>
        <authorList>
            <person name="Liu X."/>
            <person name="Liu Y."/>
            <person name="Huang P."/>
            <person name="Ma Y."/>
            <person name="Qing Z."/>
            <person name="Tang Q."/>
            <person name="Cao H."/>
            <person name="Cheng P."/>
            <person name="Zheng Y."/>
            <person name="Yuan Z."/>
            <person name="Zhou Y."/>
            <person name="Liu J."/>
            <person name="Tang Z."/>
            <person name="Zhuo Y."/>
            <person name="Zhang Y."/>
            <person name="Yu L."/>
            <person name="Huang J."/>
            <person name="Yang P."/>
            <person name="Peng Q."/>
            <person name="Zhang J."/>
            <person name="Jiang W."/>
            <person name="Zhang Z."/>
            <person name="Lin K."/>
            <person name="Ro D.K."/>
            <person name="Chen X."/>
            <person name="Xiong X."/>
            <person name="Shang Y."/>
            <person name="Huang S."/>
            <person name="Zeng J."/>
        </authorList>
    </citation>
    <scope>NUCLEOTIDE SEQUENCE [LARGE SCALE GENOMIC DNA]</scope>
    <source>
        <strain evidence="14">cv. BLH2017</strain>
        <tissue evidence="13">Root</tissue>
    </source>
</reference>
<protein>
    <recommendedName>
        <fullName evidence="3">RING-type E3 ubiquitin transferase</fullName>
        <ecNumber evidence="3">2.3.2.27</ecNumber>
    </recommendedName>
</protein>
<evidence type="ECO:0000256" key="7">
    <source>
        <dbReference type="ARBA" id="ARBA00022786"/>
    </source>
</evidence>